<dbReference type="Proteomes" id="UP000029392">
    <property type="component" value="Unassembled WGS sequence"/>
</dbReference>
<proteinExistence type="predicted"/>
<protein>
    <submittedName>
        <fullName evidence="1">Uncharacterized protein</fullName>
    </submittedName>
</protein>
<dbReference type="AlphaFoldDB" id="A0A091AYI9"/>
<evidence type="ECO:0000313" key="1">
    <source>
        <dbReference type="EMBL" id="KFN45383.1"/>
    </source>
</evidence>
<reference evidence="1 2" key="1">
    <citation type="submission" date="2013-09" db="EMBL/GenBank/DDBJ databases">
        <title>Genome sequencing of Arenimonas malthae.</title>
        <authorList>
            <person name="Chen F."/>
            <person name="Wang G."/>
        </authorList>
    </citation>
    <scope>NUCLEOTIDE SEQUENCE [LARGE SCALE GENOMIC DNA]</scope>
    <source>
        <strain evidence="1 2">CC-JY-1</strain>
    </source>
</reference>
<keyword evidence="2" id="KW-1185">Reference proteome</keyword>
<name>A0A091AYI9_9GAMM</name>
<sequence>MVRGLFFEHEKKRRNEIAEELIRTRFAGMNVLGVSVQESLDVNIETVLAMASAPRSER</sequence>
<accession>A0A091AYI9</accession>
<organism evidence="1 2">
    <name type="scientific">Arenimonas malthae CC-JY-1</name>
    <dbReference type="NCBI Taxonomy" id="1384054"/>
    <lineage>
        <taxon>Bacteria</taxon>
        <taxon>Pseudomonadati</taxon>
        <taxon>Pseudomonadota</taxon>
        <taxon>Gammaproteobacteria</taxon>
        <taxon>Lysobacterales</taxon>
        <taxon>Lysobacteraceae</taxon>
        <taxon>Arenimonas</taxon>
    </lineage>
</organism>
<comment type="caution">
    <text evidence="1">The sequence shown here is derived from an EMBL/GenBank/DDBJ whole genome shotgun (WGS) entry which is preliminary data.</text>
</comment>
<dbReference type="EMBL" id="AVCH01000183">
    <property type="protein sequence ID" value="KFN45383.1"/>
    <property type="molecule type" value="Genomic_DNA"/>
</dbReference>
<evidence type="ECO:0000313" key="2">
    <source>
        <dbReference type="Proteomes" id="UP000029392"/>
    </source>
</evidence>
<gene>
    <name evidence="1" type="ORF">N790_10000</name>
</gene>